<dbReference type="Proteomes" id="UP000541154">
    <property type="component" value="Unassembled WGS sequence"/>
</dbReference>
<protein>
    <submittedName>
        <fullName evidence="1">Uncharacterized protein</fullName>
    </submittedName>
</protein>
<sequence length="153" mass="16392">MSGSNSALSRFAENTRYIFAWVFRGAIDVTENARMGSGSTHVRNHTNNRNVAISLLSDTYIKVSVQAASEVGVENGDSPSAHAATFGNSGALVTWKEIWNPIFYFIATGCRGQFAGTFFQQVDPDGEKVGSPLKSTSAFVVCDTVMIAAGRVC</sequence>
<keyword evidence="2" id="KW-1185">Reference proteome</keyword>
<accession>A0A8H5ZZT1</accession>
<organism evidence="1 2">
    <name type="scientific">Petromyces alliaceus</name>
    <name type="common">Aspergillus alliaceus</name>
    <dbReference type="NCBI Taxonomy" id="209559"/>
    <lineage>
        <taxon>Eukaryota</taxon>
        <taxon>Fungi</taxon>
        <taxon>Dikarya</taxon>
        <taxon>Ascomycota</taxon>
        <taxon>Pezizomycotina</taxon>
        <taxon>Eurotiomycetes</taxon>
        <taxon>Eurotiomycetidae</taxon>
        <taxon>Eurotiales</taxon>
        <taxon>Aspergillaceae</taxon>
        <taxon>Aspergillus</taxon>
        <taxon>Aspergillus subgen. Circumdati</taxon>
    </lineage>
</organism>
<name>A0A8H5ZZT1_PETAA</name>
<comment type="caution">
    <text evidence="1">The sequence shown here is derived from an EMBL/GenBank/DDBJ whole genome shotgun (WGS) entry which is preliminary data.</text>
</comment>
<gene>
    <name evidence="1" type="ORF">ETB97_002104</name>
</gene>
<dbReference type="AlphaFoldDB" id="A0A8H5ZZT1"/>
<reference evidence="1 2" key="1">
    <citation type="submission" date="2019-04" db="EMBL/GenBank/DDBJ databases">
        <title>Aspergillus burnettii sp. nov., novel species from soil in southeast Queensland.</title>
        <authorList>
            <person name="Gilchrist C.L.M."/>
            <person name="Pitt J.I."/>
            <person name="Lange L."/>
            <person name="Lacey H.J."/>
            <person name="Vuong D."/>
            <person name="Midgley D.J."/>
            <person name="Greenfield P."/>
            <person name="Bradbury M."/>
            <person name="Lacey E."/>
            <person name="Busk P.K."/>
            <person name="Pilgaard B."/>
            <person name="Chooi Y.H."/>
            <person name="Piggott A.M."/>
        </authorList>
    </citation>
    <scope>NUCLEOTIDE SEQUENCE [LARGE SCALE GENOMIC DNA]</scope>
    <source>
        <strain evidence="1 2">FRR 5400</strain>
    </source>
</reference>
<proteinExistence type="predicted"/>
<evidence type="ECO:0000313" key="2">
    <source>
        <dbReference type="Proteomes" id="UP000541154"/>
    </source>
</evidence>
<evidence type="ECO:0000313" key="1">
    <source>
        <dbReference type="EMBL" id="KAF5860018.1"/>
    </source>
</evidence>
<dbReference type="EMBL" id="SPNV01000144">
    <property type="protein sequence ID" value="KAF5860018.1"/>
    <property type="molecule type" value="Genomic_DNA"/>
</dbReference>